<evidence type="ECO:0008006" key="4">
    <source>
        <dbReference type="Google" id="ProtNLM"/>
    </source>
</evidence>
<feature type="non-terminal residue" evidence="3">
    <location>
        <position position="1"/>
    </location>
</feature>
<dbReference type="InterPro" id="IPR003423">
    <property type="entry name" value="OMP_efflux"/>
</dbReference>
<evidence type="ECO:0000313" key="3">
    <source>
        <dbReference type="EMBL" id="VAW79607.1"/>
    </source>
</evidence>
<reference evidence="3" key="1">
    <citation type="submission" date="2018-06" db="EMBL/GenBank/DDBJ databases">
        <authorList>
            <person name="Zhirakovskaya E."/>
        </authorList>
    </citation>
    <scope>NUCLEOTIDE SEQUENCE</scope>
</reference>
<keyword evidence="1" id="KW-0175">Coiled coil</keyword>
<dbReference type="Pfam" id="PF02321">
    <property type="entry name" value="OEP"/>
    <property type="match status" value="1"/>
</dbReference>
<gene>
    <name evidence="3" type="ORF">MNBD_GAMMA14-749</name>
</gene>
<protein>
    <recommendedName>
        <fullName evidence="4">Heavy metal RND efflux outer membrane protein, CzcC family</fullName>
    </recommendedName>
</protein>
<dbReference type="GO" id="GO:0015562">
    <property type="term" value="F:efflux transmembrane transporter activity"/>
    <property type="evidence" value="ECO:0007669"/>
    <property type="project" value="InterPro"/>
</dbReference>
<accession>A0A3B0YVU3</accession>
<feature type="region of interest" description="Disordered" evidence="2">
    <location>
        <begin position="31"/>
        <end position="52"/>
    </location>
</feature>
<dbReference type="AlphaFoldDB" id="A0A3B0YVU3"/>
<dbReference type="EMBL" id="UOFM01000317">
    <property type="protein sequence ID" value="VAW79607.1"/>
    <property type="molecule type" value="Genomic_DNA"/>
</dbReference>
<feature type="coiled-coil region" evidence="1">
    <location>
        <begin position="71"/>
        <end position="102"/>
    </location>
</feature>
<evidence type="ECO:0000256" key="1">
    <source>
        <dbReference type="SAM" id="Coils"/>
    </source>
</evidence>
<proteinExistence type="predicted"/>
<organism evidence="3">
    <name type="scientific">hydrothermal vent metagenome</name>
    <dbReference type="NCBI Taxonomy" id="652676"/>
    <lineage>
        <taxon>unclassified sequences</taxon>
        <taxon>metagenomes</taxon>
        <taxon>ecological metagenomes</taxon>
    </lineage>
</organism>
<dbReference type="SUPFAM" id="SSF56954">
    <property type="entry name" value="Outer membrane efflux proteins (OEP)"/>
    <property type="match status" value="1"/>
</dbReference>
<name>A0A3B0YVU3_9ZZZZ</name>
<dbReference type="Gene3D" id="1.20.1600.10">
    <property type="entry name" value="Outer membrane efflux proteins (OEP)"/>
    <property type="match status" value="1"/>
</dbReference>
<evidence type="ECO:0000256" key="2">
    <source>
        <dbReference type="SAM" id="MobiDB-lite"/>
    </source>
</evidence>
<sequence>DTESILTRLPALRAAQARVSAARSTVALRTRERRPDPTLGARAGQERSFRNGNDDQYGLVGLTLSIPLYIRNDFRAEVDASRAELAQAEQSLQDRYRRARARLLSAADRYRLSHSAWAAWLHTGLASLGSQVSLLERIWQTGEMSTADYLVQLNQTLDTRTNALDVQGRLWTAWADWLAASGRIDAWLGQSRQR</sequence>